<gene>
    <name evidence="10" type="ORF">C882_1943</name>
</gene>
<dbReference type="OrthoDB" id="5342349at2"/>
<keyword evidence="7 9" id="KW-0472">Membrane</keyword>
<feature type="transmembrane region" description="Helical" evidence="9">
    <location>
        <begin position="56"/>
        <end position="79"/>
    </location>
</feature>
<feature type="transmembrane region" description="Helical" evidence="9">
    <location>
        <begin position="124"/>
        <end position="146"/>
    </location>
</feature>
<dbReference type="PANTHER" id="PTHR30574:SF1">
    <property type="entry name" value="SULPHUR TRANSPORT DOMAIN-CONTAINING PROTEIN"/>
    <property type="match status" value="1"/>
</dbReference>
<evidence type="ECO:0000256" key="9">
    <source>
        <dbReference type="SAM" id="Phobius"/>
    </source>
</evidence>
<evidence type="ECO:0000256" key="6">
    <source>
        <dbReference type="ARBA" id="ARBA00022989"/>
    </source>
</evidence>
<proteinExistence type="inferred from homology"/>
<dbReference type="EMBL" id="ANHY01000021">
    <property type="protein sequence ID" value="EKV27014.1"/>
    <property type="molecule type" value="Genomic_DNA"/>
</dbReference>
<keyword evidence="5 9" id="KW-0812">Transmembrane</keyword>
<feature type="transmembrane region" description="Helical" evidence="9">
    <location>
        <begin position="200"/>
        <end position="219"/>
    </location>
</feature>
<name>K9GQK1_9PROT</name>
<dbReference type="PATRIC" id="fig|1238182.3.peg.3897"/>
<evidence type="ECO:0000256" key="3">
    <source>
        <dbReference type="ARBA" id="ARBA00022475"/>
    </source>
</evidence>
<comment type="caution">
    <text evidence="10">The sequence shown here is derived from an EMBL/GenBank/DDBJ whole genome shotgun (WGS) entry which is preliminary data.</text>
</comment>
<comment type="subcellular location">
    <subcellularLocation>
        <location evidence="1">Cell inner membrane</location>
        <topology evidence="1">Multi-pass membrane protein</topology>
    </subcellularLocation>
</comment>
<keyword evidence="4" id="KW-0997">Cell inner membrane</keyword>
<accession>K9GQK1</accession>
<reference evidence="10 11" key="1">
    <citation type="journal article" date="2013" name="Genome Announc.">
        <title>Draft Genome Sequence of an Alphaproteobacterium, Caenispirillum salinarum AK4(T), Isolated from a Solar Saltern.</title>
        <authorList>
            <person name="Khatri I."/>
            <person name="Singh A."/>
            <person name="Korpole S."/>
            <person name="Pinnaka A.K."/>
            <person name="Subramanian S."/>
        </authorList>
    </citation>
    <scope>NUCLEOTIDE SEQUENCE [LARGE SCALE GENOMIC DNA]</scope>
    <source>
        <strain evidence="10 11">AK4</strain>
    </source>
</reference>
<sequence>MDLTAAFDLLGEAGATALGGLIIGMIFGFMAQRSRFCLRAAVIEFARGSFGPKLSVWLLAFGIAVAGVQIFISAGWLSVGEARQLTGAGSISGALIGGAMFGCGMVLARGCASRLLVLSANGNLRSLLSGLIFAVVAQASLHGALAPVRDELAGAWTVTGIGNLNLLSALGLGQGTGVVLGLFFLATAIFFAARNKLTPRLWIGALGAGMAVVLGWWLTWTLSYQTFEPTSVESMSFTGPSADVLMLVLNPFESWDFDIGLVPGVFLGSFLAALLGRELKLEGFQGGASMRRYIIGAVLMGFGGMLAGGCAVGAGVTGGSIFALTAWLALSAMWAGAALTDYLVDRRGLEADAAHPRHAPAP</sequence>
<feature type="transmembrane region" description="Helical" evidence="9">
    <location>
        <begin position="166"/>
        <end position="193"/>
    </location>
</feature>
<dbReference type="GO" id="GO:0005886">
    <property type="term" value="C:plasma membrane"/>
    <property type="evidence" value="ECO:0007669"/>
    <property type="project" value="UniProtKB-SubCell"/>
</dbReference>
<feature type="transmembrane region" description="Helical" evidence="9">
    <location>
        <begin position="321"/>
        <end position="344"/>
    </location>
</feature>
<dbReference type="Pfam" id="PF04143">
    <property type="entry name" value="Sulf_transp"/>
    <property type="match status" value="1"/>
</dbReference>
<dbReference type="STRING" id="1238182.C882_1943"/>
<evidence type="ECO:0000313" key="10">
    <source>
        <dbReference type="EMBL" id="EKV27014.1"/>
    </source>
</evidence>
<keyword evidence="6 9" id="KW-1133">Transmembrane helix</keyword>
<evidence type="ECO:0000256" key="1">
    <source>
        <dbReference type="ARBA" id="ARBA00004429"/>
    </source>
</evidence>
<dbReference type="Proteomes" id="UP000009881">
    <property type="component" value="Unassembled WGS sequence"/>
</dbReference>
<feature type="transmembrane region" description="Helical" evidence="9">
    <location>
        <begin position="255"/>
        <end position="274"/>
    </location>
</feature>
<evidence type="ECO:0000256" key="2">
    <source>
        <dbReference type="ARBA" id="ARBA00022448"/>
    </source>
</evidence>
<dbReference type="eggNOG" id="COG2391">
    <property type="taxonomic scope" value="Bacteria"/>
</dbReference>
<dbReference type="RefSeq" id="WP_009542339.1">
    <property type="nucleotide sequence ID" value="NZ_ANHY01000021.1"/>
</dbReference>
<evidence type="ECO:0000256" key="4">
    <source>
        <dbReference type="ARBA" id="ARBA00022519"/>
    </source>
</evidence>
<feature type="transmembrane region" description="Helical" evidence="9">
    <location>
        <begin position="91"/>
        <end position="112"/>
    </location>
</feature>
<keyword evidence="3" id="KW-1003">Cell membrane</keyword>
<feature type="transmembrane region" description="Helical" evidence="9">
    <location>
        <begin position="13"/>
        <end position="31"/>
    </location>
</feature>
<evidence type="ECO:0000313" key="11">
    <source>
        <dbReference type="Proteomes" id="UP000009881"/>
    </source>
</evidence>
<evidence type="ECO:0000256" key="8">
    <source>
        <dbReference type="ARBA" id="ARBA00035655"/>
    </source>
</evidence>
<evidence type="ECO:0000256" key="5">
    <source>
        <dbReference type="ARBA" id="ARBA00022692"/>
    </source>
</evidence>
<feature type="transmembrane region" description="Helical" evidence="9">
    <location>
        <begin position="294"/>
        <end position="315"/>
    </location>
</feature>
<keyword evidence="2" id="KW-0813">Transport</keyword>
<protein>
    <submittedName>
        <fullName evidence="10">Lipocalin protein</fullName>
    </submittedName>
</protein>
<dbReference type="AlphaFoldDB" id="K9GQK1"/>
<comment type="similarity">
    <text evidence="8">Belongs to the TsuA/YedE (TC 9.B.102) family.</text>
</comment>
<organism evidence="10 11">
    <name type="scientific">Caenispirillum salinarum AK4</name>
    <dbReference type="NCBI Taxonomy" id="1238182"/>
    <lineage>
        <taxon>Bacteria</taxon>
        <taxon>Pseudomonadati</taxon>
        <taxon>Pseudomonadota</taxon>
        <taxon>Alphaproteobacteria</taxon>
        <taxon>Rhodospirillales</taxon>
        <taxon>Novispirillaceae</taxon>
        <taxon>Caenispirillum</taxon>
    </lineage>
</organism>
<keyword evidence="11" id="KW-1185">Reference proteome</keyword>
<evidence type="ECO:0000256" key="7">
    <source>
        <dbReference type="ARBA" id="ARBA00023136"/>
    </source>
</evidence>
<dbReference type="InterPro" id="IPR007272">
    <property type="entry name" value="Sulf_transp_TsuA/YedE"/>
</dbReference>
<dbReference type="PANTHER" id="PTHR30574">
    <property type="entry name" value="INNER MEMBRANE PROTEIN YEDE"/>
    <property type="match status" value="1"/>
</dbReference>